<keyword evidence="5" id="KW-0378">Hydrolase</keyword>
<dbReference type="GO" id="GO:0017061">
    <property type="term" value="F:S-methyl-5-thioadenosine phosphorylase activity"/>
    <property type="evidence" value="ECO:0007669"/>
    <property type="project" value="UniProtKB-EC"/>
</dbReference>
<sequence>MWGALLVDCTSGDCSARQRPSLLEPLIGADSHVFLLHAAKRSDDDVDALWGGFKSVHVLDDVSTACNLYRFKQALDARDICAVRVRTSAAGRARLEAYVQLLFTAVYSFDFDLFEEEESGFGGGAPGARACESRAHHTDTRADARADEVRKDVAQFMQQLPALKGQVSVSRSSLIPDIFGHGFSSRGGGISYISTLSSLNLFSSSRRKDPVSVVEENRRRLALEAGFNHKDLLFPKVDHGSTMCVTMCCTYVVPCVTLLSCRWTMAVDHGSTIWVLGQPEPQCYDGMVTDRTGVVLAAPGADCLPLLFCDPEKRAIGATHTGWKGTLLGAAVATVQCMEEQFQCEARALRVVVGPSVGVCCYTLPQDQALAFSRIHPDCVPDPESPQPHINLRLANRVLLQKGGVLPEHIHDNTVSDGAEVTACTSCQPHKEKPSDSEKHTPSEDLSGTSNTIRGAHCGTSNTIRGPQWNQQHHQRKWNQKDQSLPFYVINKAADHCNIICSE</sequence>
<dbReference type="Proteomes" id="UP001497482">
    <property type="component" value="Chromosome 15"/>
</dbReference>
<name>A0AAV2K1U1_KNICA</name>
<gene>
    <name evidence="11" type="ORF">KC01_LOCUS12417</name>
</gene>
<evidence type="ECO:0000256" key="8">
    <source>
        <dbReference type="ARBA" id="ARBA00048968"/>
    </source>
</evidence>
<accession>A0AAV2K1U1</accession>
<evidence type="ECO:0000256" key="4">
    <source>
        <dbReference type="ARBA" id="ARBA00022723"/>
    </source>
</evidence>
<evidence type="ECO:0000256" key="10">
    <source>
        <dbReference type="SAM" id="MobiDB-lite"/>
    </source>
</evidence>
<comment type="catalytic activity">
    <reaction evidence="9">
        <text>S-methyl-5'-thioadenosine + phosphate = 5-(methylsulfanyl)-alpha-D-ribose 1-phosphate + adenine</text>
        <dbReference type="Rhea" id="RHEA:11852"/>
        <dbReference type="ChEBI" id="CHEBI:16708"/>
        <dbReference type="ChEBI" id="CHEBI:17509"/>
        <dbReference type="ChEBI" id="CHEBI:43474"/>
        <dbReference type="ChEBI" id="CHEBI:58533"/>
        <dbReference type="EC" id="2.4.2.28"/>
    </reaction>
    <physiologicalReaction direction="left-to-right" evidence="9">
        <dbReference type="Rhea" id="RHEA:11853"/>
    </physiologicalReaction>
</comment>
<dbReference type="InterPro" id="IPR011324">
    <property type="entry name" value="Cytotoxic_necrot_fac-like_cat"/>
</dbReference>
<evidence type="ECO:0000256" key="5">
    <source>
        <dbReference type="ARBA" id="ARBA00022801"/>
    </source>
</evidence>
<dbReference type="Pfam" id="PF02578">
    <property type="entry name" value="Cu-oxidase_4"/>
    <property type="match status" value="1"/>
</dbReference>
<dbReference type="InterPro" id="IPR038371">
    <property type="entry name" value="Cu_polyphenol_OxRdtase_sf"/>
</dbReference>
<keyword evidence="3" id="KW-0808">Transferase</keyword>
<reference evidence="11 12" key="1">
    <citation type="submission" date="2024-04" db="EMBL/GenBank/DDBJ databases">
        <authorList>
            <person name="Waldvogel A.-M."/>
            <person name="Schoenle A."/>
        </authorList>
    </citation>
    <scope>NUCLEOTIDE SEQUENCE [LARGE SCALE GENOMIC DNA]</scope>
</reference>
<dbReference type="SUPFAM" id="SSF64438">
    <property type="entry name" value="CNF1/YfiH-like putative cysteine hydrolases"/>
    <property type="match status" value="1"/>
</dbReference>
<comment type="catalytic activity">
    <reaction evidence="8">
        <text>adenosine + phosphate = alpha-D-ribose 1-phosphate + adenine</text>
        <dbReference type="Rhea" id="RHEA:27642"/>
        <dbReference type="ChEBI" id="CHEBI:16335"/>
        <dbReference type="ChEBI" id="CHEBI:16708"/>
        <dbReference type="ChEBI" id="CHEBI:43474"/>
        <dbReference type="ChEBI" id="CHEBI:57720"/>
        <dbReference type="EC" id="2.4.2.1"/>
    </reaction>
    <physiologicalReaction direction="left-to-right" evidence="8">
        <dbReference type="Rhea" id="RHEA:27643"/>
    </physiologicalReaction>
</comment>
<feature type="compositionally biased region" description="Polar residues" evidence="10">
    <location>
        <begin position="444"/>
        <end position="472"/>
    </location>
</feature>
<feature type="region of interest" description="Disordered" evidence="10">
    <location>
        <begin position="426"/>
        <end position="478"/>
    </location>
</feature>
<evidence type="ECO:0000256" key="6">
    <source>
        <dbReference type="ARBA" id="ARBA00022833"/>
    </source>
</evidence>
<dbReference type="PANTHER" id="PTHR30616:SF2">
    <property type="entry name" value="PURINE NUCLEOSIDE PHOSPHORYLASE LACC1"/>
    <property type="match status" value="1"/>
</dbReference>
<evidence type="ECO:0000256" key="3">
    <source>
        <dbReference type="ARBA" id="ARBA00022679"/>
    </source>
</evidence>
<keyword evidence="6" id="KW-0862">Zinc</keyword>
<dbReference type="CDD" id="cd16833">
    <property type="entry name" value="YfiH"/>
    <property type="match status" value="1"/>
</dbReference>
<proteinExistence type="inferred from homology"/>
<dbReference type="AlphaFoldDB" id="A0AAV2K1U1"/>
<evidence type="ECO:0008006" key="13">
    <source>
        <dbReference type="Google" id="ProtNLM"/>
    </source>
</evidence>
<evidence type="ECO:0000313" key="12">
    <source>
        <dbReference type="Proteomes" id="UP001497482"/>
    </source>
</evidence>
<comment type="catalytic activity">
    <reaction evidence="7">
        <text>adenosine + H2O + H(+) = inosine + NH4(+)</text>
        <dbReference type="Rhea" id="RHEA:24408"/>
        <dbReference type="ChEBI" id="CHEBI:15377"/>
        <dbReference type="ChEBI" id="CHEBI:15378"/>
        <dbReference type="ChEBI" id="CHEBI:16335"/>
        <dbReference type="ChEBI" id="CHEBI:17596"/>
        <dbReference type="ChEBI" id="CHEBI:28938"/>
        <dbReference type="EC" id="3.5.4.4"/>
    </reaction>
    <physiologicalReaction direction="left-to-right" evidence="7">
        <dbReference type="Rhea" id="RHEA:24409"/>
    </physiologicalReaction>
</comment>
<evidence type="ECO:0000256" key="1">
    <source>
        <dbReference type="ARBA" id="ARBA00000553"/>
    </source>
</evidence>
<keyword evidence="12" id="KW-1185">Reference proteome</keyword>
<evidence type="ECO:0000256" key="7">
    <source>
        <dbReference type="ARBA" id="ARBA00047989"/>
    </source>
</evidence>
<evidence type="ECO:0000313" key="11">
    <source>
        <dbReference type="EMBL" id="CAL1581682.1"/>
    </source>
</evidence>
<protein>
    <recommendedName>
        <fullName evidence="13">Laccase domain-containing protein 1</fullName>
    </recommendedName>
</protein>
<evidence type="ECO:0000256" key="9">
    <source>
        <dbReference type="ARBA" id="ARBA00049893"/>
    </source>
</evidence>
<feature type="compositionally biased region" description="Basic and acidic residues" evidence="10">
    <location>
        <begin position="429"/>
        <end position="443"/>
    </location>
</feature>
<dbReference type="Gene3D" id="3.60.140.10">
    <property type="entry name" value="CNF1/YfiH-like putative cysteine hydrolases"/>
    <property type="match status" value="1"/>
</dbReference>
<dbReference type="InterPro" id="IPR003730">
    <property type="entry name" value="Cu_polyphenol_OxRdtase"/>
</dbReference>
<dbReference type="EMBL" id="OZ035837">
    <property type="protein sequence ID" value="CAL1581682.1"/>
    <property type="molecule type" value="Genomic_DNA"/>
</dbReference>
<dbReference type="GO" id="GO:0016787">
    <property type="term" value="F:hydrolase activity"/>
    <property type="evidence" value="ECO:0007669"/>
    <property type="project" value="UniProtKB-KW"/>
</dbReference>
<comment type="similarity">
    <text evidence="2">Belongs to the purine nucleoside phosphorylase YfiH/LACC1 family.</text>
</comment>
<dbReference type="GO" id="GO:0005507">
    <property type="term" value="F:copper ion binding"/>
    <property type="evidence" value="ECO:0007669"/>
    <property type="project" value="TreeGrafter"/>
</dbReference>
<comment type="catalytic activity">
    <reaction evidence="1">
        <text>inosine + phosphate = alpha-D-ribose 1-phosphate + hypoxanthine</text>
        <dbReference type="Rhea" id="RHEA:27646"/>
        <dbReference type="ChEBI" id="CHEBI:17368"/>
        <dbReference type="ChEBI" id="CHEBI:17596"/>
        <dbReference type="ChEBI" id="CHEBI:43474"/>
        <dbReference type="ChEBI" id="CHEBI:57720"/>
        <dbReference type="EC" id="2.4.2.1"/>
    </reaction>
    <physiologicalReaction direction="left-to-right" evidence="1">
        <dbReference type="Rhea" id="RHEA:27647"/>
    </physiologicalReaction>
</comment>
<keyword evidence="4" id="KW-0479">Metal-binding</keyword>
<evidence type="ECO:0000256" key="2">
    <source>
        <dbReference type="ARBA" id="ARBA00007353"/>
    </source>
</evidence>
<organism evidence="11 12">
    <name type="scientific">Knipowitschia caucasica</name>
    <name type="common">Caucasian dwarf goby</name>
    <name type="synonym">Pomatoschistus caucasicus</name>
    <dbReference type="NCBI Taxonomy" id="637954"/>
    <lineage>
        <taxon>Eukaryota</taxon>
        <taxon>Metazoa</taxon>
        <taxon>Chordata</taxon>
        <taxon>Craniata</taxon>
        <taxon>Vertebrata</taxon>
        <taxon>Euteleostomi</taxon>
        <taxon>Actinopterygii</taxon>
        <taxon>Neopterygii</taxon>
        <taxon>Teleostei</taxon>
        <taxon>Neoteleostei</taxon>
        <taxon>Acanthomorphata</taxon>
        <taxon>Gobiaria</taxon>
        <taxon>Gobiiformes</taxon>
        <taxon>Gobioidei</taxon>
        <taxon>Gobiidae</taxon>
        <taxon>Gobiinae</taxon>
        <taxon>Knipowitschia</taxon>
    </lineage>
</organism>
<dbReference type="PANTHER" id="PTHR30616">
    <property type="entry name" value="UNCHARACTERIZED PROTEIN YFIH"/>
    <property type="match status" value="1"/>
</dbReference>